<name>A0ABS6FX01_9BACL</name>
<dbReference type="NCBIfam" id="NF004012">
    <property type="entry name" value="PRK05477.1-2"/>
    <property type="match status" value="1"/>
</dbReference>
<proteinExistence type="inferred from homology"/>
<dbReference type="PANTHER" id="PTHR11659">
    <property type="entry name" value="GLUTAMYL-TRNA GLN AMIDOTRANSFERASE SUBUNIT B MITOCHONDRIAL AND PROKARYOTIC PET112-RELATED"/>
    <property type="match status" value="1"/>
</dbReference>
<evidence type="ECO:0000256" key="3">
    <source>
        <dbReference type="ARBA" id="ARBA00022840"/>
    </source>
</evidence>
<comment type="catalytic activity">
    <reaction evidence="5">
        <text>L-glutamyl-tRNA(Gln) + L-glutamine + ATP + H2O = L-glutaminyl-tRNA(Gln) + L-glutamate + ADP + phosphate + H(+)</text>
        <dbReference type="Rhea" id="RHEA:17521"/>
        <dbReference type="Rhea" id="RHEA-COMP:9681"/>
        <dbReference type="Rhea" id="RHEA-COMP:9684"/>
        <dbReference type="ChEBI" id="CHEBI:15377"/>
        <dbReference type="ChEBI" id="CHEBI:15378"/>
        <dbReference type="ChEBI" id="CHEBI:29985"/>
        <dbReference type="ChEBI" id="CHEBI:30616"/>
        <dbReference type="ChEBI" id="CHEBI:43474"/>
        <dbReference type="ChEBI" id="CHEBI:58359"/>
        <dbReference type="ChEBI" id="CHEBI:78520"/>
        <dbReference type="ChEBI" id="CHEBI:78521"/>
        <dbReference type="ChEBI" id="CHEBI:456216"/>
    </reaction>
</comment>
<keyword evidence="4 5" id="KW-0648">Protein biosynthesis</keyword>
<keyword evidence="8" id="KW-1185">Reference proteome</keyword>
<comment type="similarity">
    <text evidence="5">Belongs to the GatB/GatE family. GatB subfamily.</text>
</comment>
<evidence type="ECO:0000256" key="1">
    <source>
        <dbReference type="ARBA" id="ARBA00022598"/>
    </source>
</evidence>
<dbReference type="SMART" id="SM00845">
    <property type="entry name" value="GatB_Yqey"/>
    <property type="match status" value="1"/>
</dbReference>
<evidence type="ECO:0000259" key="6">
    <source>
        <dbReference type="SMART" id="SM00845"/>
    </source>
</evidence>
<dbReference type="EC" id="6.3.5.-" evidence="5"/>
<dbReference type="RefSeq" id="WP_216481302.1">
    <property type="nucleotide sequence ID" value="NZ_JAHLQJ010000039.1"/>
</dbReference>
<dbReference type="InterPro" id="IPR017959">
    <property type="entry name" value="Asn/Gln-tRNA_amidoTrfase_suB/E"/>
</dbReference>
<feature type="domain" description="Asn/Gln amidotransferase" evidence="6">
    <location>
        <begin position="330"/>
        <end position="477"/>
    </location>
</feature>
<dbReference type="Pfam" id="PF02637">
    <property type="entry name" value="GatB_Yqey"/>
    <property type="match status" value="1"/>
</dbReference>
<dbReference type="InterPro" id="IPR018027">
    <property type="entry name" value="Asn/Gln_amidotransferase"/>
</dbReference>
<dbReference type="InterPro" id="IPR006075">
    <property type="entry name" value="Asn/Gln-tRNA_Trfase_suB/E_cat"/>
</dbReference>
<dbReference type="HAMAP" id="MF_00121">
    <property type="entry name" value="GatB"/>
    <property type="match status" value="1"/>
</dbReference>
<organism evidence="7 8">
    <name type="scientific">Paenibacillus brevis</name>
    <dbReference type="NCBI Taxonomy" id="2841508"/>
    <lineage>
        <taxon>Bacteria</taxon>
        <taxon>Bacillati</taxon>
        <taxon>Bacillota</taxon>
        <taxon>Bacilli</taxon>
        <taxon>Bacillales</taxon>
        <taxon>Paenibacillaceae</taxon>
        <taxon>Paenibacillus</taxon>
    </lineage>
</organism>
<comment type="subunit">
    <text evidence="5">Heterotrimer of A, B and C subunits.</text>
</comment>
<sequence length="479" mass="53007">MSTSHYETVIGLEVHVELHTKSKIFCGCSTEFGAPPNSHTCPVCLGHPGVLPVLNRQAVEYAMKAAMALNCQIGDVSKFDRKNYFYPDSPKAYQISQFDQPIGEHGYIDIEVDGVTKRIGITRVHLEEDAGKLTHVDGGYASLVDFNRVGTPLIEIVSEPDISSPEEARAYLEKMRAIMQYCDVSDVKMEEGSMRCDANISLRPRGQKEFGIRAELKNMNSFRGVLRGLEYEEIRQAEILDDGGVVVQETRRWDEAQGKTFSMRGKEEAHDYRYFPDPDLVKIQISQEWKDAVRATIPELPDARKARYASEYGLPEYDAGVITSSKALADLFEESLKFTSDAKSVSNWVMGELLGYLNTNSLEVSQIKLTGQGLGEMVNLIAQGTISSKIAKTVFKEMLQSGKLPQQIVEEQGLVQISDEGAILAIVQEVVANNPASVQDYKAGKDKAIGFLVGQVMKQSKGKANPGLVNKLLLDVLKN</sequence>
<keyword evidence="2 5" id="KW-0547">Nucleotide-binding</keyword>
<evidence type="ECO:0000256" key="2">
    <source>
        <dbReference type="ARBA" id="ARBA00022741"/>
    </source>
</evidence>
<comment type="caution">
    <text evidence="7">The sequence shown here is derived from an EMBL/GenBank/DDBJ whole genome shotgun (WGS) entry which is preliminary data.</text>
</comment>
<dbReference type="Proteomes" id="UP000743001">
    <property type="component" value="Unassembled WGS sequence"/>
</dbReference>
<dbReference type="InterPro" id="IPR004413">
    <property type="entry name" value="GatB"/>
</dbReference>
<evidence type="ECO:0000313" key="8">
    <source>
        <dbReference type="Proteomes" id="UP000743001"/>
    </source>
</evidence>
<evidence type="ECO:0000313" key="7">
    <source>
        <dbReference type="EMBL" id="MBU5674766.1"/>
    </source>
</evidence>
<dbReference type="PANTHER" id="PTHR11659:SF0">
    <property type="entry name" value="GLUTAMYL-TRNA(GLN) AMIDOTRANSFERASE SUBUNIT B, MITOCHONDRIAL"/>
    <property type="match status" value="1"/>
</dbReference>
<evidence type="ECO:0000256" key="5">
    <source>
        <dbReference type="HAMAP-Rule" id="MF_00121"/>
    </source>
</evidence>
<dbReference type="PROSITE" id="PS01234">
    <property type="entry name" value="GATB"/>
    <property type="match status" value="1"/>
</dbReference>
<protein>
    <recommendedName>
        <fullName evidence="5">Aspartyl/glutamyl-tRNA(Asn/Gln) amidotransferase subunit B</fullName>
        <shortName evidence="5">Asp/Glu-ADT subunit B</shortName>
        <ecNumber evidence="5">6.3.5.-</ecNumber>
    </recommendedName>
</protein>
<gene>
    <name evidence="5 7" type="primary">gatB</name>
    <name evidence="7" type="ORF">KQJ23_23305</name>
</gene>
<dbReference type="NCBIfam" id="TIGR00133">
    <property type="entry name" value="gatB"/>
    <property type="match status" value="1"/>
</dbReference>
<dbReference type="EMBL" id="JAHLQJ010000039">
    <property type="protein sequence ID" value="MBU5674766.1"/>
    <property type="molecule type" value="Genomic_DNA"/>
</dbReference>
<evidence type="ECO:0000256" key="4">
    <source>
        <dbReference type="ARBA" id="ARBA00022917"/>
    </source>
</evidence>
<dbReference type="NCBIfam" id="NF004014">
    <property type="entry name" value="PRK05477.1-4"/>
    <property type="match status" value="1"/>
</dbReference>
<dbReference type="GO" id="GO:0016874">
    <property type="term" value="F:ligase activity"/>
    <property type="evidence" value="ECO:0007669"/>
    <property type="project" value="UniProtKB-KW"/>
</dbReference>
<keyword evidence="1 5" id="KW-0436">Ligase</keyword>
<reference evidence="7 8" key="1">
    <citation type="submission" date="2021-06" db="EMBL/GenBank/DDBJ databases">
        <authorList>
            <person name="Sun Q."/>
            <person name="Li D."/>
        </authorList>
    </citation>
    <scope>NUCLEOTIDE SEQUENCE [LARGE SCALE GENOMIC DNA]</scope>
    <source>
        <strain evidence="7 8">MSJ-6</strain>
    </source>
</reference>
<dbReference type="InterPro" id="IPR017958">
    <property type="entry name" value="Gln-tRNA_amidoTrfase_suB_CS"/>
</dbReference>
<dbReference type="Pfam" id="PF02934">
    <property type="entry name" value="GatB_N"/>
    <property type="match status" value="1"/>
</dbReference>
<keyword evidence="3 5" id="KW-0067">ATP-binding</keyword>
<comment type="function">
    <text evidence="5">Allows the formation of correctly charged Asn-tRNA(Asn) or Gln-tRNA(Gln) through the transamidation of misacylated Asp-tRNA(Asn) or Glu-tRNA(Gln) in organisms which lack either or both of asparaginyl-tRNA or glutaminyl-tRNA synthetases. The reaction takes place in the presence of glutamine and ATP through an activated phospho-Asp-tRNA(Asn) or phospho-Glu-tRNA(Gln).</text>
</comment>
<dbReference type="NCBIfam" id="NF004011">
    <property type="entry name" value="PRK05477.1-1"/>
    <property type="match status" value="1"/>
</dbReference>
<comment type="catalytic activity">
    <reaction evidence="5">
        <text>L-aspartyl-tRNA(Asn) + L-glutamine + ATP + H2O = L-asparaginyl-tRNA(Asn) + L-glutamate + ADP + phosphate + 2 H(+)</text>
        <dbReference type="Rhea" id="RHEA:14513"/>
        <dbReference type="Rhea" id="RHEA-COMP:9674"/>
        <dbReference type="Rhea" id="RHEA-COMP:9677"/>
        <dbReference type="ChEBI" id="CHEBI:15377"/>
        <dbReference type="ChEBI" id="CHEBI:15378"/>
        <dbReference type="ChEBI" id="CHEBI:29985"/>
        <dbReference type="ChEBI" id="CHEBI:30616"/>
        <dbReference type="ChEBI" id="CHEBI:43474"/>
        <dbReference type="ChEBI" id="CHEBI:58359"/>
        <dbReference type="ChEBI" id="CHEBI:78515"/>
        <dbReference type="ChEBI" id="CHEBI:78516"/>
        <dbReference type="ChEBI" id="CHEBI:456216"/>
    </reaction>
</comment>
<accession>A0ABS6FX01</accession>